<evidence type="ECO:0000256" key="1">
    <source>
        <dbReference type="ARBA" id="ARBA00004651"/>
    </source>
</evidence>
<evidence type="ECO:0000313" key="8">
    <source>
        <dbReference type="Proteomes" id="UP001623592"/>
    </source>
</evidence>
<keyword evidence="3 6" id="KW-0812">Transmembrane</keyword>
<dbReference type="SUPFAM" id="SSF103473">
    <property type="entry name" value="MFS general substrate transporter"/>
    <property type="match status" value="1"/>
</dbReference>
<organism evidence="7 8">
    <name type="scientific">Clostridium neuense</name>
    <dbReference type="NCBI Taxonomy" id="1728934"/>
    <lineage>
        <taxon>Bacteria</taxon>
        <taxon>Bacillati</taxon>
        <taxon>Bacillota</taxon>
        <taxon>Clostridia</taxon>
        <taxon>Eubacteriales</taxon>
        <taxon>Clostridiaceae</taxon>
        <taxon>Clostridium</taxon>
    </lineage>
</organism>
<feature type="transmembrane region" description="Helical" evidence="6">
    <location>
        <begin position="361"/>
        <end position="384"/>
    </location>
</feature>
<dbReference type="Pfam" id="PF07690">
    <property type="entry name" value="MFS_1"/>
    <property type="match status" value="1"/>
</dbReference>
<feature type="transmembrane region" description="Helical" evidence="6">
    <location>
        <begin position="47"/>
        <end position="71"/>
    </location>
</feature>
<feature type="transmembrane region" description="Helical" evidence="6">
    <location>
        <begin position="390"/>
        <end position="409"/>
    </location>
</feature>
<feature type="transmembrane region" description="Helical" evidence="6">
    <location>
        <begin position="157"/>
        <end position="185"/>
    </location>
</feature>
<name>A0ABW8TEI9_9CLOT</name>
<evidence type="ECO:0000256" key="2">
    <source>
        <dbReference type="ARBA" id="ARBA00022475"/>
    </source>
</evidence>
<dbReference type="CDD" id="cd06173">
    <property type="entry name" value="MFS_MefA_like"/>
    <property type="match status" value="1"/>
</dbReference>
<feature type="transmembrane region" description="Helical" evidence="6">
    <location>
        <begin position="320"/>
        <end position="349"/>
    </location>
</feature>
<evidence type="ECO:0000256" key="4">
    <source>
        <dbReference type="ARBA" id="ARBA00022989"/>
    </source>
</evidence>
<keyword evidence="5 6" id="KW-0472">Membrane</keyword>
<proteinExistence type="predicted"/>
<feature type="transmembrane region" description="Helical" evidence="6">
    <location>
        <begin position="78"/>
        <end position="95"/>
    </location>
</feature>
<comment type="caution">
    <text evidence="7">The sequence shown here is derived from an EMBL/GenBank/DDBJ whole genome shotgun (WGS) entry which is preliminary data.</text>
</comment>
<evidence type="ECO:0000313" key="7">
    <source>
        <dbReference type="EMBL" id="MFL0250380.1"/>
    </source>
</evidence>
<dbReference type="Gene3D" id="1.20.1250.20">
    <property type="entry name" value="MFS general substrate transporter like domains"/>
    <property type="match status" value="1"/>
</dbReference>
<dbReference type="EMBL" id="JBJIAA010000006">
    <property type="protein sequence ID" value="MFL0250380.1"/>
    <property type="molecule type" value="Genomic_DNA"/>
</dbReference>
<keyword evidence="4 6" id="KW-1133">Transmembrane helix</keyword>
<dbReference type="PANTHER" id="PTHR23513:SF6">
    <property type="entry name" value="MAJOR FACILITATOR SUPERFAMILY ASSOCIATED DOMAIN-CONTAINING PROTEIN"/>
    <property type="match status" value="1"/>
</dbReference>
<evidence type="ECO:0000256" key="3">
    <source>
        <dbReference type="ARBA" id="ARBA00022692"/>
    </source>
</evidence>
<keyword evidence="8" id="KW-1185">Reference proteome</keyword>
<sequence>MKTNVMKNRNFMLLIFCKFISLTGDEVQSFALSLYVLQITGSAVKFASVMAAATIPRLVIGPICGVFADWFDRKKLMIMLDIINGIVVISLVFIYKINGYLSMGCIYAVVIILAVLKRFYNSAASAVMPTIVEKEDRLNANSINSTNSFIPEVIGPLISGIAIGFFGISYIILFNGISFFLSALIEVFIKIPKNNVKDVEFNFSKFKMDFADGIRCINEKGILKKFTICCFVENLALNPVLYIGIRYIGKNVFKISDASIGTIQAVFTFGAVIGSIIPGLFKRKMDAGKSFAISVNLSGISVILVSFILILYYNGIVTNLIIVIPQITIIITIMVIFIIISNVFFTTVFQNEVPNEMLGRAISVAGTVCDAAIPIGQIFIGALYDYTKSYVPMFLCGIIILFSGLYFVISEKINSVKECNL</sequence>
<comment type="subcellular location">
    <subcellularLocation>
        <location evidence="1">Cell membrane</location>
        <topology evidence="1">Multi-pass membrane protein</topology>
    </subcellularLocation>
</comment>
<gene>
    <name evidence="7" type="ORF">ACJDT4_08080</name>
</gene>
<evidence type="ECO:0000256" key="6">
    <source>
        <dbReference type="SAM" id="Phobius"/>
    </source>
</evidence>
<dbReference type="InterPro" id="IPR011701">
    <property type="entry name" value="MFS"/>
</dbReference>
<dbReference type="RefSeq" id="WP_406787049.1">
    <property type="nucleotide sequence ID" value="NZ_JBJIAA010000006.1"/>
</dbReference>
<dbReference type="Proteomes" id="UP001623592">
    <property type="component" value="Unassembled WGS sequence"/>
</dbReference>
<keyword evidence="2" id="KW-1003">Cell membrane</keyword>
<accession>A0ABW8TEI9</accession>
<dbReference type="PANTHER" id="PTHR23513">
    <property type="entry name" value="INTEGRAL MEMBRANE EFFLUX PROTEIN-RELATED"/>
    <property type="match status" value="1"/>
</dbReference>
<feature type="transmembrane region" description="Helical" evidence="6">
    <location>
        <begin position="260"/>
        <end position="281"/>
    </location>
</feature>
<reference evidence="7 8" key="1">
    <citation type="submission" date="2024-11" db="EMBL/GenBank/DDBJ databases">
        <authorList>
            <person name="Heng Y.C."/>
            <person name="Lim A.C.H."/>
            <person name="Lee J.K.Y."/>
            <person name="Kittelmann S."/>
        </authorList>
    </citation>
    <scope>NUCLEOTIDE SEQUENCE [LARGE SCALE GENOMIC DNA]</scope>
    <source>
        <strain evidence="7 8">WILCCON 0114</strain>
    </source>
</reference>
<evidence type="ECO:0000256" key="5">
    <source>
        <dbReference type="ARBA" id="ARBA00023136"/>
    </source>
</evidence>
<feature type="transmembrane region" description="Helical" evidence="6">
    <location>
        <begin position="293"/>
        <end position="314"/>
    </location>
</feature>
<protein>
    <submittedName>
        <fullName evidence="7">MFS transporter</fullName>
    </submittedName>
</protein>
<dbReference type="InterPro" id="IPR036259">
    <property type="entry name" value="MFS_trans_sf"/>
</dbReference>
<feature type="transmembrane region" description="Helical" evidence="6">
    <location>
        <begin position="101"/>
        <end position="120"/>
    </location>
</feature>